<dbReference type="Pfam" id="PF25032">
    <property type="entry name" value="N-HEAT_ATR"/>
    <property type="match status" value="1"/>
</dbReference>
<sequence length="400" mass="44210">MKNRRKVNPVDVKSKLSIWREIHKKYSSLLHTLEGEDLAEDAVICPLEGVTVTLRLAAVCTTASDSVIVSPKTPEGMSSTQVTGVVQQLSWVGPEEIVRVLNICTKLLNSGYHHVDPMLRKIVQIFDALLYIHDRDSFPGDTGTGPWGLSAHDSEYESDASVDQDSSTCQETLDSLIEAINRILRVDEESTSTPEHMVSFKKTKHVQKVFANHPEFKDIVQKHRDRPDKRFTGQKPIESKCPFAPDLMKDWLQFPSVDPAVSRLASRTLLSLSAGSSVKNPTNRQIDYLARSVFEASGAALFPSFATTWVPKAMVTWAEALAATFHDSNLPPEVANLASHIAQAGDFVVNTSIDATNCAAHAVANAVSIRRALWLRDWRADSASKKIVDLSALPSWSLIW</sequence>
<reference evidence="3" key="1">
    <citation type="submission" date="2023-07" db="EMBL/GenBank/DDBJ databases">
        <authorList>
            <person name="Stuckert A."/>
        </authorList>
    </citation>
    <scope>NUCLEOTIDE SEQUENCE</scope>
</reference>
<dbReference type="InterPro" id="IPR021623">
    <property type="entry name" value="LAP2alpha_C"/>
</dbReference>
<evidence type="ECO:0000313" key="4">
    <source>
        <dbReference type="Proteomes" id="UP001176940"/>
    </source>
</evidence>
<comment type="caution">
    <text evidence="3">The sequence shown here is derived from an EMBL/GenBank/DDBJ whole genome shotgun (WGS) entry which is preliminary data.</text>
</comment>
<dbReference type="Pfam" id="PF11560">
    <property type="entry name" value="LAP2alpha"/>
    <property type="match status" value="1"/>
</dbReference>
<feature type="domain" description="Lamina-associated polypeptide 2 alpha C-terminal" evidence="1">
    <location>
        <begin position="249"/>
        <end position="387"/>
    </location>
</feature>
<dbReference type="Proteomes" id="UP001176940">
    <property type="component" value="Unassembled WGS sequence"/>
</dbReference>
<protein>
    <submittedName>
        <fullName evidence="3">Uncharacterized protein</fullName>
    </submittedName>
</protein>
<evidence type="ECO:0000259" key="2">
    <source>
        <dbReference type="Pfam" id="PF25032"/>
    </source>
</evidence>
<gene>
    <name evidence="3" type="ORF">RIMI_LOCUS12469908</name>
</gene>
<dbReference type="EMBL" id="CAUEEQ010029644">
    <property type="protein sequence ID" value="CAJ0949102.1"/>
    <property type="molecule type" value="Genomic_DNA"/>
</dbReference>
<name>A0ABN9LUW3_9NEOB</name>
<dbReference type="Gene3D" id="1.10.287.3160">
    <property type="match status" value="1"/>
</dbReference>
<evidence type="ECO:0000313" key="3">
    <source>
        <dbReference type="EMBL" id="CAJ0949102.1"/>
    </source>
</evidence>
<proteinExistence type="predicted"/>
<keyword evidence="4" id="KW-1185">Reference proteome</keyword>
<organism evidence="3 4">
    <name type="scientific">Ranitomeya imitator</name>
    <name type="common">mimic poison frog</name>
    <dbReference type="NCBI Taxonomy" id="111125"/>
    <lineage>
        <taxon>Eukaryota</taxon>
        <taxon>Metazoa</taxon>
        <taxon>Chordata</taxon>
        <taxon>Craniata</taxon>
        <taxon>Vertebrata</taxon>
        <taxon>Euteleostomi</taxon>
        <taxon>Amphibia</taxon>
        <taxon>Batrachia</taxon>
        <taxon>Anura</taxon>
        <taxon>Neobatrachia</taxon>
        <taxon>Hyloidea</taxon>
        <taxon>Dendrobatidae</taxon>
        <taxon>Dendrobatinae</taxon>
        <taxon>Ranitomeya</taxon>
    </lineage>
</organism>
<evidence type="ECO:0000259" key="1">
    <source>
        <dbReference type="Pfam" id="PF11560"/>
    </source>
</evidence>
<feature type="domain" description="Serine/threonine-protein kinase ATR-like N-HEAT region" evidence="2">
    <location>
        <begin position="3"/>
        <end position="108"/>
    </location>
</feature>
<dbReference type="InterPro" id="IPR056803">
    <property type="entry name" value="ATR-like_N-HEAT"/>
</dbReference>
<accession>A0ABN9LUW3</accession>